<accession>C1K2N1</accession>
<sequence length="357" mass="38252">MSNTADIIAPPSVDNGVEYGFSHPEGEIDYIDQDDFWVCIDQFDLKPGQKHATPYCPWALSDILNPESESPIVQKMERFSNLEPRVGGDKGPAFGQYRLIAHLPQNIAANIAHISVPGDMGVETVGLRFDILGSLLGIAGSALTSIGGPLITGAIDAVQGIVKDVPIIGGVLNDLGDIAKEVVGGTGNSPTEPVDQPQQPTVTPAGPTSKEVRGRLEGPRYLDYIKMFTDDVTVNDVIGQVVFELVDLIGADKIPCRLLAKVGDMASFTRSVFNRTVFPSSQMSFIVGLSPAEMGYLLEQAAERPNSNSQLVVASLLSSLSNYGGQPILYVNFSETAVKSSYNDLYKNLSSLPTITH</sequence>
<reference evidence="2" key="1">
    <citation type="submission" date="2009-02" db="EMBL/GenBank/DDBJ databases">
        <title>Data mining cDNAs reveals 3 new ssRNA viruses in Nasonia (Hymenoptera: Pteromalidae).</title>
        <authorList>
            <person name="Oliveira D.C.S.G."/>
            <person name="Hunter W.M."/>
            <person name="Ng J."/>
            <person name="Desjardins C.A."/>
            <person name="Dang P.M."/>
            <person name="Werren J.H."/>
        </authorList>
    </citation>
    <scope>NUCLEOTIDE SEQUENCE</scope>
    <source>
        <strain evidence="2">3</strain>
    </source>
</reference>
<organism evidence="2">
    <name type="scientific">Nasonia vitripennis virus</name>
    <dbReference type="NCBI Taxonomy" id="626355"/>
    <lineage>
        <taxon>Viruses</taxon>
        <taxon>Riboviria</taxon>
        <taxon>Orthornavirae</taxon>
        <taxon>Pisuviricota</taxon>
        <taxon>Pisoniviricetes</taxon>
        <taxon>Picornavirales</taxon>
        <taxon>Iflaviridae</taxon>
        <taxon>Iflavirus</taxon>
    </lineage>
</organism>
<proteinExistence type="evidence at transcript level"/>
<evidence type="ECO:0000313" key="2">
    <source>
        <dbReference type="EMBL" id="ACN94449.1"/>
    </source>
</evidence>
<feature type="compositionally biased region" description="Low complexity" evidence="1">
    <location>
        <begin position="190"/>
        <end position="204"/>
    </location>
</feature>
<name>C1K2N1_9VIRU</name>
<feature type="region of interest" description="Disordered" evidence="1">
    <location>
        <begin position="183"/>
        <end position="213"/>
    </location>
</feature>
<evidence type="ECO:0000256" key="1">
    <source>
        <dbReference type="SAM" id="MobiDB-lite"/>
    </source>
</evidence>
<dbReference type="EMBL" id="FJ790488">
    <property type="protein sequence ID" value="ACN94449.1"/>
    <property type="molecule type" value="mRNA"/>
</dbReference>
<protein>
    <submittedName>
        <fullName evidence="2">ORF5</fullName>
    </submittedName>
</protein>